<dbReference type="Proteomes" id="UP001497744">
    <property type="component" value="Unassembled WGS sequence"/>
</dbReference>
<evidence type="ECO:0000313" key="3">
    <source>
        <dbReference type="Proteomes" id="UP001497744"/>
    </source>
</evidence>
<dbReference type="RefSeq" id="XP_067718450.1">
    <property type="nucleotide sequence ID" value="XM_067862349.1"/>
</dbReference>
<gene>
    <name evidence="2" type="ORF">BcabD6B2_58170</name>
</gene>
<organism evidence="2 3">
    <name type="scientific">Babesia caballi</name>
    <dbReference type="NCBI Taxonomy" id="5871"/>
    <lineage>
        <taxon>Eukaryota</taxon>
        <taxon>Sar</taxon>
        <taxon>Alveolata</taxon>
        <taxon>Apicomplexa</taxon>
        <taxon>Aconoidasida</taxon>
        <taxon>Piroplasmida</taxon>
        <taxon>Babesiidae</taxon>
        <taxon>Babesia</taxon>
    </lineage>
</organism>
<evidence type="ECO:0000256" key="1">
    <source>
        <dbReference type="SAM" id="MobiDB-lite"/>
    </source>
</evidence>
<dbReference type="EMBL" id="BPLF01000006">
    <property type="protein sequence ID" value="GIX66381.1"/>
    <property type="molecule type" value="Genomic_DNA"/>
</dbReference>
<accession>A0AAV4M2T7</accession>
<sequence length="368" mass="38299">MEAKAGCAAVLSSRCAQAREAALLFGGSRPGSLTKSEAVEAISALGVAVRSSDADGAIGDETTPEQLAHIAQSMKAKQYTRDDLLKLVTVGCASPRPSHPAQDLNPNGSGTISRGTLTYILKTNHRLQDDQLEAFFNDLNLMEQSGMRDAKQLRPELAGNQAVGFGGVARDAVHHVDEARLLGGNGAEVPHVHAGAAAGVDLDDVVGLPDVGVDGARLRVVFHFVHVDEASPVEGDGHGARRGGGPLAEGPRQGQRHQLVAAGGHPDLLALHEGAPVGAADVVVRGQAEPDVVHRVGVGQLEGDVVVHQNNVVRVGQHHHVEPQRARLDHQRRSLGEVVVGQVYAPEGLSGGLPKLPQEAGCVQPGGL</sequence>
<proteinExistence type="predicted"/>
<protein>
    <submittedName>
        <fullName evidence="2">Calmodulin, putative</fullName>
    </submittedName>
</protein>
<comment type="caution">
    <text evidence="2">The sequence shown here is derived from an EMBL/GenBank/DDBJ whole genome shotgun (WGS) entry which is preliminary data.</text>
</comment>
<keyword evidence="3" id="KW-1185">Reference proteome</keyword>
<dbReference type="GeneID" id="94197862"/>
<evidence type="ECO:0000313" key="2">
    <source>
        <dbReference type="EMBL" id="GIX66381.1"/>
    </source>
</evidence>
<feature type="region of interest" description="Disordered" evidence="1">
    <location>
        <begin position="232"/>
        <end position="256"/>
    </location>
</feature>
<name>A0AAV4M2T7_BABCB</name>
<dbReference type="AlphaFoldDB" id="A0AAV4M2T7"/>
<reference evidence="2 3" key="1">
    <citation type="submission" date="2021-06" db="EMBL/GenBank/DDBJ databases">
        <title>Genome sequence of Babesia caballi.</title>
        <authorList>
            <person name="Yamagishi J."/>
            <person name="Kidaka T."/>
            <person name="Ochi A."/>
        </authorList>
    </citation>
    <scope>NUCLEOTIDE SEQUENCE [LARGE SCALE GENOMIC DNA]</scope>
    <source>
        <strain evidence="2">USDA-D6B2</strain>
    </source>
</reference>